<comment type="catalytic activity">
    <reaction evidence="13">
        <text>gamma-L-glutamyl-L-cysteine + glycine + ATP = glutathione + ADP + phosphate + H(+)</text>
        <dbReference type="Rhea" id="RHEA:13557"/>
        <dbReference type="ChEBI" id="CHEBI:15378"/>
        <dbReference type="ChEBI" id="CHEBI:30616"/>
        <dbReference type="ChEBI" id="CHEBI:43474"/>
        <dbReference type="ChEBI" id="CHEBI:57305"/>
        <dbReference type="ChEBI" id="CHEBI:57925"/>
        <dbReference type="ChEBI" id="CHEBI:58173"/>
        <dbReference type="ChEBI" id="CHEBI:456216"/>
        <dbReference type="EC" id="6.3.2.3"/>
    </reaction>
    <physiologicalReaction direction="left-to-right" evidence="13">
        <dbReference type="Rhea" id="RHEA:13558"/>
    </physiologicalReaction>
</comment>
<keyword evidence="8" id="KW-0479">Metal-binding</keyword>
<proteinExistence type="inferred from homology"/>
<keyword evidence="6" id="KW-0436">Ligase</keyword>
<evidence type="ECO:0000256" key="3">
    <source>
        <dbReference type="ARBA" id="ARBA00010385"/>
    </source>
</evidence>
<name>A0A915E5F4_9BILA</name>
<reference evidence="16" key="1">
    <citation type="submission" date="2022-11" db="UniProtKB">
        <authorList>
            <consortium name="WormBaseParasite"/>
        </authorList>
    </citation>
    <scope>IDENTIFICATION</scope>
</reference>
<keyword evidence="15" id="KW-1185">Reference proteome</keyword>
<keyword evidence="9" id="KW-0547">Nucleotide-binding</keyword>
<evidence type="ECO:0000256" key="5">
    <source>
        <dbReference type="ARBA" id="ARBA00020821"/>
    </source>
</evidence>
<sequence>MLQTEKEWETRLLIERSTAIKCPSIGLQLANTKKIQQVLSEPGIVEKFLDLENAQNVRKTFAKQWDWKRRMTALIKLFK</sequence>
<dbReference type="WBParaSite" id="jg26675">
    <property type="protein sequence ID" value="jg26675"/>
    <property type="gene ID" value="jg26675"/>
</dbReference>
<comment type="cofactor">
    <cofactor evidence="1">
        <name>Mg(2+)</name>
        <dbReference type="ChEBI" id="CHEBI:18420"/>
    </cofactor>
</comment>
<dbReference type="EC" id="6.3.2.3" evidence="4"/>
<dbReference type="GO" id="GO:0004363">
    <property type="term" value="F:glutathione synthase activity"/>
    <property type="evidence" value="ECO:0007669"/>
    <property type="project" value="UniProtKB-EC"/>
</dbReference>
<keyword evidence="11" id="KW-0460">Magnesium</keyword>
<evidence type="ECO:0000256" key="2">
    <source>
        <dbReference type="ARBA" id="ARBA00004965"/>
    </source>
</evidence>
<comment type="similarity">
    <text evidence="3">Belongs to the eukaryotic GSH synthase family.</text>
</comment>
<feature type="domain" description="Glutathione synthase substrate-binding" evidence="14">
    <location>
        <begin position="3"/>
        <end position="30"/>
    </location>
</feature>
<dbReference type="Gene3D" id="1.10.1080.10">
    <property type="entry name" value="Glutathione Synthetase, Chain A, domain 3"/>
    <property type="match status" value="1"/>
</dbReference>
<dbReference type="GO" id="GO:0005829">
    <property type="term" value="C:cytosol"/>
    <property type="evidence" value="ECO:0007669"/>
    <property type="project" value="TreeGrafter"/>
</dbReference>
<evidence type="ECO:0000313" key="16">
    <source>
        <dbReference type="WBParaSite" id="jg26675"/>
    </source>
</evidence>
<dbReference type="InterPro" id="IPR037013">
    <property type="entry name" value="GSH-S_sub-bd_sf"/>
</dbReference>
<dbReference type="Gene3D" id="3.40.50.1760">
    <property type="entry name" value="Glutathione synthase, substrate-binding domain superfamily, eukaryotic"/>
    <property type="match status" value="1"/>
</dbReference>
<dbReference type="GO" id="GO:0005524">
    <property type="term" value="F:ATP binding"/>
    <property type="evidence" value="ECO:0007669"/>
    <property type="project" value="UniProtKB-KW"/>
</dbReference>
<evidence type="ECO:0000256" key="13">
    <source>
        <dbReference type="ARBA" id="ARBA00048871"/>
    </source>
</evidence>
<dbReference type="InterPro" id="IPR004887">
    <property type="entry name" value="GSH_synth_subst-bd"/>
</dbReference>
<dbReference type="Pfam" id="PF03917">
    <property type="entry name" value="GSH_synth_ATP"/>
    <property type="match status" value="1"/>
</dbReference>
<evidence type="ECO:0000256" key="8">
    <source>
        <dbReference type="ARBA" id="ARBA00022723"/>
    </source>
</evidence>
<dbReference type="Proteomes" id="UP000887574">
    <property type="component" value="Unplaced"/>
</dbReference>
<evidence type="ECO:0000256" key="9">
    <source>
        <dbReference type="ARBA" id="ARBA00022741"/>
    </source>
</evidence>
<protein>
    <recommendedName>
        <fullName evidence="5">Glutathione synthetase</fullName>
        <ecNumber evidence="4">6.3.2.3</ecNumber>
    </recommendedName>
    <alternativeName>
        <fullName evidence="12">Glutathione synthase</fullName>
    </alternativeName>
</protein>
<evidence type="ECO:0000256" key="7">
    <source>
        <dbReference type="ARBA" id="ARBA00022684"/>
    </source>
</evidence>
<evidence type="ECO:0000256" key="6">
    <source>
        <dbReference type="ARBA" id="ARBA00022598"/>
    </source>
</evidence>
<evidence type="ECO:0000313" key="15">
    <source>
        <dbReference type="Proteomes" id="UP000887574"/>
    </source>
</evidence>
<dbReference type="InterPro" id="IPR005615">
    <property type="entry name" value="Glutathione_synthase"/>
</dbReference>
<dbReference type="PANTHER" id="PTHR11130:SF0">
    <property type="entry name" value="GLUTATHIONE SYNTHETASE"/>
    <property type="match status" value="1"/>
</dbReference>
<dbReference type="PANTHER" id="PTHR11130">
    <property type="entry name" value="GLUTATHIONE SYNTHETASE"/>
    <property type="match status" value="1"/>
</dbReference>
<dbReference type="GO" id="GO:0046872">
    <property type="term" value="F:metal ion binding"/>
    <property type="evidence" value="ECO:0007669"/>
    <property type="project" value="UniProtKB-KW"/>
</dbReference>
<dbReference type="AlphaFoldDB" id="A0A915E5F4"/>
<evidence type="ECO:0000256" key="10">
    <source>
        <dbReference type="ARBA" id="ARBA00022840"/>
    </source>
</evidence>
<evidence type="ECO:0000259" key="14">
    <source>
        <dbReference type="Pfam" id="PF03199"/>
    </source>
</evidence>
<keyword evidence="10" id="KW-0067">ATP-binding</keyword>
<dbReference type="Pfam" id="PF03199">
    <property type="entry name" value="GSH_synthase"/>
    <property type="match status" value="1"/>
</dbReference>
<keyword evidence="7" id="KW-0317">Glutathione biosynthesis</keyword>
<dbReference type="GO" id="GO:0043295">
    <property type="term" value="F:glutathione binding"/>
    <property type="evidence" value="ECO:0007669"/>
    <property type="project" value="TreeGrafter"/>
</dbReference>
<accession>A0A915E5F4</accession>
<dbReference type="InterPro" id="IPR014042">
    <property type="entry name" value="Glutathione_synthase_a-hlx"/>
</dbReference>
<evidence type="ECO:0000256" key="11">
    <source>
        <dbReference type="ARBA" id="ARBA00022842"/>
    </source>
</evidence>
<comment type="pathway">
    <text evidence="2">Sulfur metabolism; glutathione biosynthesis; glutathione from L-cysteine and L-glutamate: step 2/2.</text>
</comment>
<evidence type="ECO:0000256" key="4">
    <source>
        <dbReference type="ARBA" id="ARBA00012214"/>
    </source>
</evidence>
<organism evidence="15 16">
    <name type="scientific">Ditylenchus dipsaci</name>
    <dbReference type="NCBI Taxonomy" id="166011"/>
    <lineage>
        <taxon>Eukaryota</taxon>
        <taxon>Metazoa</taxon>
        <taxon>Ecdysozoa</taxon>
        <taxon>Nematoda</taxon>
        <taxon>Chromadorea</taxon>
        <taxon>Rhabditida</taxon>
        <taxon>Tylenchina</taxon>
        <taxon>Tylenchomorpha</taxon>
        <taxon>Sphaerularioidea</taxon>
        <taxon>Anguinidae</taxon>
        <taxon>Anguininae</taxon>
        <taxon>Ditylenchus</taxon>
    </lineage>
</organism>
<evidence type="ECO:0000256" key="1">
    <source>
        <dbReference type="ARBA" id="ARBA00001946"/>
    </source>
</evidence>
<dbReference type="SUPFAM" id="SSF56059">
    <property type="entry name" value="Glutathione synthetase ATP-binding domain-like"/>
    <property type="match status" value="1"/>
</dbReference>
<evidence type="ECO:0000256" key="12">
    <source>
        <dbReference type="ARBA" id="ARBA00030403"/>
    </source>
</evidence>